<proteinExistence type="predicted"/>
<comment type="caution">
    <text evidence="1">The sequence shown here is derived from an EMBL/GenBank/DDBJ whole genome shotgun (WGS) entry which is preliminary data.</text>
</comment>
<dbReference type="InterPro" id="IPR049790">
    <property type="entry name" value="Rv3655c/TadE"/>
</dbReference>
<accession>A0A919K0C8</accession>
<organism evidence="1 2">
    <name type="scientific">Paractinoplanes rishiriensis</name>
    <dbReference type="NCBI Taxonomy" id="1050105"/>
    <lineage>
        <taxon>Bacteria</taxon>
        <taxon>Bacillati</taxon>
        <taxon>Actinomycetota</taxon>
        <taxon>Actinomycetes</taxon>
        <taxon>Micromonosporales</taxon>
        <taxon>Micromonosporaceae</taxon>
        <taxon>Paractinoplanes</taxon>
    </lineage>
</organism>
<reference evidence="1" key="1">
    <citation type="submission" date="2021-01" db="EMBL/GenBank/DDBJ databases">
        <title>Whole genome shotgun sequence of Actinoplanes rishiriensis NBRC 108556.</title>
        <authorList>
            <person name="Komaki H."/>
            <person name="Tamura T."/>
        </authorList>
    </citation>
    <scope>NUCLEOTIDE SEQUENCE</scope>
    <source>
        <strain evidence="1">NBRC 108556</strain>
    </source>
</reference>
<dbReference type="Proteomes" id="UP000636960">
    <property type="component" value="Unassembled WGS sequence"/>
</dbReference>
<evidence type="ECO:0000313" key="2">
    <source>
        <dbReference type="Proteomes" id="UP000636960"/>
    </source>
</evidence>
<name>A0A919K0C8_9ACTN</name>
<keyword evidence="2" id="KW-1185">Reference proteome</keyword>
<sequence length="121" mass="12212">MTGRRWPGRDRGSFTAELAAGLPALMLLLFAGLTAVTGVTAKGQCVDAARAGALAAARGDDARQAAARVAPPGAEFDVVTGADAVTATVRAPVRLLGSLRVITVEGTAVAAREPATIGWTE</sequence>
<dbReference type="AlphaFoldDB" id="A0A919K0C8"/>
<protein>
    <recommendedName>
        <fullName evidence="3">TadE-like protein</fullName>
    </recommendedName>
</protein>
<evidence type="ECO:0008006" key="3">
    <source>
        <dbReference type="Google" id="ProtNLM"/>
    </source>
</evidence>
<dbReference type="EMBL" id="BOMV01000060">
    <property type="protein sequence ID" value="GIE98265.1"/>
    <property type="molecule type" value="Genomic_DNA"/>
</dbReference>
<gene>
    <name evidence="1" type="ORF">Ari01nite_57300</name>
</gene>
<dbReference type="RefSeq" id="WP_203785283.1">
    <property type="nucleotide sequence ID" value="NZ_BOMV01000060.1"/>
</dbReference>
<dbReference type="NCBIfam" id="NF041390">
    <property type="entry name" value="TadE_Rv3655c"/>
    <property type="match status" value="1"/>
</dbReference>
<evidence type="ECO:0000313" key="1">
    <source>
        <dbReference type="EMBL" id="GIE98265.1"/>
    </source>
</evidence>